<dbReference type="GO" id="GO:0048038">
    <property type="term" value="F:quinone binding"/>
    <property type="evidence" value="ECO:0007669"/>
    <property type="project" value="UniProtKB-KW"/>
</dbReference>
<keyword evidence="10" id="KW-0830">Ubiquinone</keyword>
<evidence type="ECO:0000259" key="12">
    <source>
        <dbReference type="PROSITE" id="PS51379"/>
    </source>
</evidence>
<dbReference type="InterPro" id="IPR010226">
    <property type="entry name" value="NADH_quinone_OxRdtase_chainI"/>
</dbReference>
<keyword evidence="14" id="KW-1185">Reference proteome</keyword>
<reference evidence="13 14" key="1">
    <citation type="submission" date="2019-01" db="EMBL/GenBank/DDBJ databases">
        <title>Senegalimassilia sp. nov. KGMB04484 isolated human feces.</title>
        <authorList>
            <person name="Han K.-I."/>
            <person name="Kim J.-S."/>
            <person name="Lee K.C."/>
            <person name="Suh M.K."/>
            <person name="Eom M.K."/>
            <person name="Lee J.H."/>
            <person name="Park S.-H."/>
            <person name="Kang S.W."/>
            <person name="Park J.-E."/>
            <person name="Oh B.S."/>
            <person name="Yu S.Y."/>
            <person name="Choi S.-H."/>
            <person name="Lee D.H."/>
            <person name="Yoon H."/>
            <person name="Kim B.-Y."/>
            <person name="Lee J.H."/>
            <person name="Lee J.-S."/>
        </authorList>
    </citation>
    <scope>NUCLEOTIDE SEQUENCE [LARGE SCALE GENOMIC DNA]</scope>
    <source>
        <strain evidence="13 14">KGMB04484</strain>
    </source>
</reference>
<gene>
    <name evidence="13" type="ORF">ET524_00390</name>
</gene>
<feature type="domain" description="4Fe-4S ferredoxin-type" evidence="12">
    <location>
        <begin position="36"/>
        <end position="65"/>
    </location>
</feature>
<keyword evidence="4" id="KW-0479">Metal-binding</keyword>
<sequence>MGGFKLGKMTFGSLFKKPETVLYPVQKKEPPRGLKGHVVVDVDTCILCSLCQKRCPCGAIEVDKKARKWTIDHFRCVQCASCVYECPKGSLTMEPTYAAVSRSKSVHVFEVPERPKTA</sequence>
<accession>A0A4Q2JVS9</accession>
<protein>
    <submittedName>
        <fullName evidence="13">4Fe-4S dicluster domain-containing protein</fullName>
    </submittedName>
</protein>
<evidence type="ECO:0000313" key="14">
    <source>
        <dbReference type="Proteomes" id="UP000293345"/>
    </source>
</evidence>
<keyword evidence="2" id="KW-0004">4Fe-4S</keyword>
<feature type="domain" description="4Fe-4S ferredoxin-type" evidence="12">
    <location>
        <begin position="67"/>
        <end position="96"/>
    </location>
</feature>
<evidence type="ECO:0000256" key="9">
    <source>
        <dbReference type="ARBA" id="ARBA00023027"/>
    </source>
</evidence>
<evidence type="ECO:0000256" key="7">
    <source>
        <dbReference type="ARBA" id="ARBA00023004"/>
    </source>
</evidence>
<dbReference type="GO" id="GO:0051539">
    <property type="term" value="F:4 iron, 4 sulfur cluster binding"/>
    <property type="evidence" value="ECO:0007669"/>
    <property type="project" value="UniProtKB-KW"/>
</dbReference>
<evidence type="ECO:0000313" key="13">
    <source>
        <dbReference type="EMBL" id="RXZ53125.1"/>
    </source>
</evidence>
<evidence type="ECO:0000256" key="5">
    <source>
        <dbReference type="ARBA" id="ARBA00022737"/>
    </source>
</evidence>
<dbReference type="GO" id="GO:0046872">
    <property type="term" value="F:metal ion binding"/>
    <property type="evidence" value="ECO:0007669"/>
    <property type="project" value="UniProtKB-KW"/>
</dbReference>
<dbReference type="AlphaFoldDB" id="A0A4Q2JVS9"/>
<keyword evidence="7" id="KW-0408">Iron</keyword>
<dbReference type="OrthoDB" id="3175224at2"/>
<evidence type="ECO:0000256" key="6">
    <source>
        <dbReference type="ARBA" id="ARBA00022967"/>
    </source>
</evidence>
<comment type="caution">
    <text evidence="13">The sequence shown here is derived from an EMBL/GenBank/DDBJ whole genome shotgun (WGS) entry which is preliminary data.</text>
</comment>
<keyword evidence="3" id="KW-0874">Quinone</keyword>
<proteinExistence type="predicted"/>
<keyword evidence="9" id="KW-0520">NAD</keyword>
<dbReference type="RefSeq" id="WP_129422856.1">
    <property type="nucleotide sequence ID" value="NZ_SDPW01000001.1"/>
</dbReference>
<dbReference type="SUPFAM" id="SSF54862">
    <property type="entry name" value="4Fe-4S ferredoxins"/>
    <property type="match status" value="1"/>
</dbReference>
<evidence type="ECO:0000256" key="11">
    <source>
        <dbReference type="ARBA" id="ARBA00023136"/>
    </source>
</evidence>
<evidence type="ECO:0000256" key="8">
    <source>
        <dbReference type="ARBA" id="ARBA00023014"/>
    </source>
</evidence>
<dbReference type="InterPro" id="IPR017900">
    <property type="entry name" value="4Fe4S_Fe_S_CS"/>
</dbReference>
<keyword evidence="5" id="KW-0677">Repeat</keyword>
<evidence type="ECO:0000256" key="10">
    <source>
        <dbReference type="ARBA" id="ARBA00023075"/>
    </source>
</evidence>
<dbReference type="PROSITE" id="PS00198">
    <property type="entry name" value="4FE4S_FER_1"/>
    <property type="match status" value="2"/>
</dbReference>
<dbReference type="Gene3D" id="3.30.70.20">
    <property type="match status" value="2"/>
</dbReference>
<dbReference type="PROSITE" id="PS51379">
    <property type="entry name" value="4FE4S_FER_2"/>
    <property type="match status" value="2"/>
</dbReference>
<evidence type="ECO:0000256" key="3">
    <source>
        <dbReference type="ARBA" id="ARBA00022719"/>
    </source>
</evidence>
<dbReference type="Pfam" id="PF12838">
    <property type="entry name" value="Fer4_7"/>
    <property type="match status" value="1"/>
</dbReference>
<keyword evidence="8" id="KW-0411">Iron-sulfur</keyword>
<dbReference type="PANTHER" id="PTHR10849:SF24">
    <property type="entry name" value="NADH-QUINONE OXIDOREDUCTASE SUBUNIT I 2"/>
    <property type="match status" value="1"/>
</dbReference>
<name>A0A4Q2JVS9_9ACTN</name>
<dbReference type="GO" id="GO:0016020">
    <property type="term" value="C:membrane"/>
    <property type="evidence" value="ECO:0007669"/>
    <property type="project" value="InterPro"/>
</dbReference>
<evidence type="ECO:0000256" key="4">
    <source>
        <dbReference type="ARBA" id="ARBA00022723"/>
    </source>
</evidence>
<dbReference type="InterPro" id="IPR017896">
    <property type="entry name" value="4Fe4S_Fe-S-bd"/>
</dbReference>
<dbReference type="EMBL" id="SDPW01000001">
    <property type="protein sequence ID" value="RXZ53125.1"/>
    <property type="molecule type" value="Genomic_DNA"/>
</dbReference>
<dbReference type="Proteomes" id="UP000293345">
    <property type="component" value="Unassembled WGS sequence"/>
</dbReference>
<dbReference type="GO" id="GO:0016651">
    <property type="term" value="F:oxidoreductase activity, acting on NAD(P)H"/>
    <property type="evidence" value="ECO:0007669"/>
    <property type="project" value="InterPro"/>
</dbReference>
<evidence type="ECO:0000256" key="1">
    <source>
        <dbReference type="ARBA" id="ARBA00022475"/>
    </source>
</evidence>
<dbReference type="PANTHER" id="PTHR10849">
    <property type="entry name" value="NADH DEHYDROGENASE UBIQUINONE IRON-SULFUR PROTEIN 8, MITOCHONDRIAL"/>
    <property type="match status" value="1"/>
</dbReference>
<evidence type="ECO:0000256" key="2">
    <source>
        <dbReference type="ARBA" id="ARBA00022485"/>
    </source>
</evidence>
<keyword evidence="11" id="KW-0472">Membrane</keyword>
<keyword evidence="1" id="KW-1003">Cell membrane</keyword>
<keyword evidence="6" id="KW-1278">Translocase</keyword>
<organism evidence="13 14">
    <name type="scientific">Senegalimassilia faecalis</name>
    <dbReference type="NCBI Taxonomy" id="2509433"/>
    <lineage>
        <taxon>Bacteria</taxon>
        <taxon>Bacillati</taxon>
        <taxon>Actinomycetota</taxon>
        <taxon>Coriobacteriia</taxon>
        <taxon>Coriobacteriales</taxon>
        <taxon>Coriobacteriaceae</taxon>
        <taxon>Senegalimassilia</taxon>
    </lineage>
</organism>